<feature type="transmembrane region" description="Helical" evidence="1">
    <location>
        <begin position="106"/>
        <end position="125"/>
    </location>
</feature>
<feature type="transmembrane region" description="Helical" evidence="1">
    <location>
        <begin position="81"/>
        <end position="100"/>
    </location>
</feature>
<dbReference type="GeneID" id="68574066"/>
<evidence type="ECO:0000256" key="1">
    <source>
        <dbReference type="SAM" id="Phobius"/>
    </source>
</evidence>
<proteinExistence type="predicted"/>
<keyword evidence="1" id="KW-0472">Membrane</keyword>
<evidence type="ECO:0000313" key="3">
    <source>
        <dbReference type="Proteomes" id="UP001500194"/>
    </source>
</evidence>
<reference evidence="2 3" key="1">
    <citation type="journal article" date="2019" name="Int. J. Syst. Evol. Microbiol.">
        <title>The Global Catalogue of Microorganisms (GCM) 10K type strain sequencing project: providing services to taxonomists for standard genome sequencing and annotation.</title>
        <authorList>
            <consortium name="The Broad Institute Genomics Platform"/>
            <consortium name="The Broad Institute Genome Sequencing Center for Infectious Disease"/>
            <person name="Wu L."/>
            <person name="Ma J."/>
        </authorList>
    </citation>
    <scope>NUCLEOTIDE SEQUENCE [LARGE SCALE GENOMIC DNA]</scope>
    <source>
        <strain evidence="2 3">JCM 16327</strain>
    </source>
</reference>
<name>A0AAV3T128_9EURY</name>
<gene>
    <name evidence="2" type="ORF">GCM10009019_12650</name>
</gene>
<feature type="transmembrane region" description="Helical" evidence="1">
    <location>
        <begin position="50"/>
        <end position="69"/>
    </location>
</feature>
<keyword evidence="1" id="KW-1133">Transmembrane helix</keyword>
<dbReference type="Proteomes" id="UP001500194">
    <property type="component" value="Unassembled WGS sequence"/>
</dbReference>
<dbReference type="RefSeq" id="WP_227261044.1">
    <property type="nucleotide sequence ID" value="NZ_BAAADU010000002.1"/>
</dbReference>
<keyword evidence="3" id="KW-1185">Reference proteome</keyword>
<dbReference type="EMBL" id="BAAADU010000002">
    <property type="protein sequence ID" value="GAA0651191.1"/>
    <property type="molecule type" value="Genomic_DNA"/>
</dbReference>
<sequence length="127" mass="13822">MARNSRSSWQKSFSFINVGSAALAVAFGLSSLIMTGLLDPVVAFLTQHKYYPLGATLAFFALAFASSNTRDFRYYHQFEKGYVAVVTALMVAYSALPVVQDGVHAFGIYGRIGFFTAMMVVGAIVSR</sequence>
<protein>
    <submittedName>
        <fullName evidence="2">Uncharacterized protein</fullName>
    </submittedName>
</protein>
<accession>A0AAV3T128</accession>
<keyword evidence="1" id="KW-0812">Transmembrane</keyword>
<organism evidence="2 3">
    <name type="scientific">Salarchaeum japonicum</name>
    <dbReference type="NCBI Taxonomy" id="555573"/>
    <lineage>
        <taxon>Archaea</taxon>
        <taxon>Methanobacteriati</taxon>
        <taxon>Methanobacteriota</taxon>
        <taxon>Stenosarchaea group</taxon>
        <taxon>Halobacteria</taxon>
        <taxon>Halobacteriales</taxon>
        <taxon>Halobacteriaceae</taxon>
    </lineage>
</organism>
<dbReference type="AlphaFoldDB" id="A0AAV3T128"/>
<feature type="transmembrane region" description="Helical" evidence="1">
    <location>
        <begin position="12"/>
        <end position="38"/>
    </location>
</feature>
<dbReference type="Pfam" id="PF26064">
    <property type="entry name" value="DUF8023"/>
    <property type="match status" value="1"/>
</dbReference>
<evidence type="ECO:0000313" key="2">
    <source>
        <dbReference type="EMBL" id="GAA0651191.1"/>
    </source>
</evidence>
<dbReference type="InterPro" id="IPR058336">
    <property type="entry name" value="VP3-like_halobact-type"/>
</dbReference>
<comment type="caution">
    <text evidence="2">The sequence shown here is derived from an EMBL/GenBank/DDBJ whole genome shotgun (WGS) entry which is preliminary data.</text>
</comment>